<evidence type="ECO:0000313" key="2">
    <source>
        <dbReference type="EMBL" id="SNQ29868.1"/>
    </source>
</evidence>
<feature type="transmembrane region" description="Helical" evidence="1">
    <location>
        <begin position="152"/>
        <end position="173"/>
    </location>
</feature>
<feature type="transmembrane region" description="Helical" evidence="1">
    <location>
        <begin position="76"/>
        <end position="96"/>
    </location>
</feature>
<dbReference type="AlphaFoldDB" id="A0A217EHB0"/>
<proteinExistence type="predicted"/>
<feature type="transmembrane region" description="Helical" evidence="1">
    <location>
        <begin position="28"/>
        <end position="46"/>
    </location>
</feature>
<evidence type="ECO:0000313" key="3">
    <source>
        <dbReference type="Proteomes" id="UP000243463"/>
    </source>
</evidence>
<dbReference type="Proteomes" id="UP000243463">
    <property type="component" value="Unassembled WGS sequence"/>
</dbReference>
<organism evidence="2 3">
    <name type="scientific">Acinetobacter apis</name>
    <dbReference type="NCBI Taxonomy" id="1229165"/>
    <lineage>
        <taxon>Bacteria</taxon>
        <taxon>Pseudomonadati</taxon>
        <taxon>Pseudomonadota</taxon>
        <taxon>Gammaproteobacteria</taxon>
        <taxon>Moraxellales</taxon>
        <taxon>Moraxellaceae</taxon>
        <taxon>Acinetobacter</taxon>
    </lineage>
</organism>
<dbReference type="OrthoDB" id="8537043at2"/>
<keyword evidence="1" id="KW-1133">Transmembrane helix</keyword>
<dbReference type="EMBL" id="FZLN01000003">
    <property type="protein sequence ID" value="SNQ29868.1"/>
    <property type="molecule type" value="Genomic_DNA"/>
</dbReference>
<protein>
    <submittedName>
        <fullName evidence="2">Uncharacterized membrane protein</fullName>
    </submittedName>
</protein>
<dbReference type="RefSeq" id="WP_088823944.1">
    <property type="nucleotide sequence ID" value="NZ_FZLN01000003.1"/>
</dbReference>
<accession>A0A217EHB0</accession>
<evidence type="ECO:0000256" key="1">
    <source>
        <dbReference type="SAM" id="Phobius"/>
    </source>
</evidence>
<gene>
    <name evidence="2" type="ORF">SAMN05444584_1839</name>
</gene>
<feature type="transmembrane region" description="Helical" evidence="1">
    <location>
        <begin position="125"/>
        <end position="146"/>
    </location>
</feature>
<feature type="transmembrane region" description="Helical" evidence="1">
    <location>
        <begin position="53"/>
        <end position="70"/>
    </location>
</feature>
<feature type="transmembrane region" description="Helical" evidence="1">
    <location>
        <begin position="5"/>
        <end position="22"/>
    </location>
</feature>
<name>A0A217EHB0_9GAMM</name>
<keyword evidence="1" id="KW-0812">Transmembrane</keyword>
<keyword evidence="3" id="KW-1185">Reference proteome</keyword>
<reference evidence="3" key="1">
    <citation type="submission" date="2017-06" db="EMBL/GenBank/DDBJ databases">
        <authorList>
            <person name="Varghese N."/>
            <person name="Submissions S."/>
        </authorList>
    </citation>
    <scope>NUCLEOTIDE SEQUENCE [LARGE SCALE GENOMIC DNA]</scope>
    <source>
        <strain evidence="3">ANC 5114</strain>
    </source>
</reference>
<keyword evidence="1" id="KW-0472">Membrane</keyword>
<sequence length="185" mass="21431">MRGIIATLTGVTLLIYPFLMGWCLSHGYMWQVSILLLVLGVLRLIFQKKNNVLWPLTSLAVICGSFSLIFKSALGLKFYPVMMSLGALCVFSYTLWKPPSMIERFARVFEPTLPKEGVLWTRKVTMVWCIFFAFNAFFAFCTVFFFPISIWVLYNGFISYLMMGVLLLGEFILRKRQQKIHNESY</sequence>